<evidence type="ECO:0000313" key="3">
    <source>
        <dbReference type="EMBL" id="MDX8442871.1"/>
    </source>
</evidence>
<dbReference type="EMBL" id="JAVIIS010000047">
    <property type="protein sequence ID" value="MDX8442871.1"/>
    <property type="molecule type" value="Genomic_DNA"/>
</dbReference>
<dbReference type="RefSeq" id="WP_320216867.1">
    <property type="nucleotide sequence ID" value="NZ_JAVIIS010000047.1"/>
</dbReference>
<dbReference type="Gene3D" id="2.60.120.10">
    <property type="entry name" value="Jelly Rolls"/>
    <property type="match status" value="1"/>
</dbReference>
<proteinExistence type="predicted"/>
<dbReference type="InterPro" id="IPR025979">
    <property type="entry name" value="ChrR-like_cupin_dom"/>
</dbReference>
<keyword evidence="1" id="KW-0732">Signal</keyword>
<protein>
    <submittedName>
        <fullName evidence="3">Cupin domain-containing protein</fullName>
    </submittedName>
</protein>
<dbReference type="SUPFAM" id="SSF51182">
    <property type="entry name" value="RmlC-like cupins"/>
    <property type="match status" value="1"/>
</dbReference>
<dbReference type="CDD" id="cd06989">
    <property type="entry name" value="cupin_DRT102"/>
    <property type="match status" value="1"/>
</dbReference>
<evidence type="ECO:0000313" key="4">
    <source>
        <dbReference type="Proteomes" id="UP001272097"/>
    </source>
</evidence>
<reference evidence="3 4" key="1">
    <citation type="submission" date="2023-08" db="EMBL/GenBank/DDBJ databases">
        <title>Implementing the SeqCode for naming new Mesorhizobium species isolated from Vachellia karroo root nodules.</title>
        <authorList>
            <person name="Van Lill M."/>
        </authorList>
    </citation>
    <scope>NUCLEOTIDE SEQUENCE [LARGE SCALE GENOMIC DNA]</scope>
    <source>
        <strain evidence="3 4">VK3E</strain>
    </source>
</reference>
<evidence type="ECO:0000259" key="2">
    <source>
        <dbReference type="Pfam" id="PF12973"/>
    </source>
</evidence>
<keyword evidence="4" id="KW-1185">Reference proteome</keyword>
<dbReference type="InterPro" id="IPR014710">
    <property type="entry name" value="RmlC-like_jellyroll"/>
</dbReference>
<organism evidence="3 4">
    <name type="scientific">Mesorhizobium australafricanum</name>
    <dbReference type="NCBI Taxonomy" id="3072311"/>
    <lineage>
        <taxon>Bacteria</taxon>
        <taxon>Pseudomonadati</taxon>
        <taxon>Pseudomonadota</taxon>
        <taxon>Alphaproteobacteria</taxon>
        <taxon>Hyphomicrobiales</taxon>
        <taxon>Phyllobacteriaceae</taxon>
        <taxon>Mesorhizobium</taxon>
    </lineage>
</organism>
<dbReference type="InterPro" id="IPR011051">
    <property type="entry name" value="RmlC_Cupin_sf"/>
</dbReference>
<dbReference type="Proteomes" id="UP001272097">
    <property type="component" value="Unassembled WGS sequence"/>
</dbReference>
<evidence type="ECO:0000256" key="1">
    <source>
        <dbReference type="SAM" id="SignalP"/>
    </source>
</evidence>
<accession>A0ABU4X3J1</accession>
<feature type="signal peptide" evidence="1">
    <location>
        <begin position="1"/>
        <end position="32"/>
    </location>
</feature>
<feature type="domain" description="ChrR-like cupin" evidence="2">
    <location>
        <begin position="46"/>
        <end position="111"/>
    </location>
</feature>
<sequence length="168" mass="17521">MKISSRSNGRSMLIVLGLTSAAALMSGGAAFAVEGQEGVKTTPVLTTDSTDLKWQDIGDLPPGAKVAVLAQSGNWSVARVKFPPHYVVPPHSHPNAEAVWLISGQVGFGFGDKLDKTGPWLKPGAFFALQPGGMHYVWTGDEGGIIDVQVSAPGGITFANPADAPKKK</sequence>
<comment type="caution">
    <text evidence="3">The sequence shown here is derived from an EMBL/GenBank/DDBJ whole genome shotgun (WGS) entry which is preliminary data.</text>
</comment>
<dbReference type="Pfam" id="PF12973">
    <property type="entry name" value="Cupin_7"/>
    <property type="match status" value="1"/>
</dbReference>
<feature type="chain" id="PRO_5046551265" evidence="1">
    <location>
        <begin position="33"/>
        <end position="168"/>
    </location>
</feature>
<name>A0ABU4X3J1_9HYPH</name>
<gene>
    <name evidence="3" type="ORF">RFM51_25140</name>
</gene>